<comment type="caution">
    <text evidence="2">The sequence shown here is derived from an EMBL/GenBank/DDBJ whole genome shotgun (WGS) entry which is preliminary data.</text>
</comment>
<gene>
    <name evidence="2" type="ORF">CI610_03261</name>
</gene>
<dbReference type="PANTHER" id="PTHR46579:SF1">
    <property type="entry name" value="F5_8 TYPE C DOMAIN-CONTAINING PROTEIN"/>
    <property type="match status" value="1"/>
</dbReference>
<dbReference type="AlphaFoldDB" id="A0A2H9T3N7"/>
<organism evidence="2">
    <name type="scientific">invertebrate metagenome</name>
    <dbReference type="NCBI Taxonomy" id="1711999"/>
    <lineage>
        <taxon>unclassified sequences</taxon>
        <taxon>metagenomes</taxon>
        <taxon>organismal metagenomes</taxon>
    </lineage>
</organism>
<dbReference type="InterPro" id="IPR004242">
    <property type="entry name" value="Transposase_21"/>
</dbReference>
<feature type="region of interest" description="Disordered" evidence="1">
    <location>
        <begin position="1"/>
        <end position="40"/>
    </location>
</feature>
<dbReference type="PANTHER" id="PTHR46579">
    <property type="entry name" value="F5/8 TYPE C DOMAIN-CONTAINING PROTEIN-RELATED"/>
    <property type="match status" value="1"/>
</dbReference>
<feature type="compositionally biased region" description="Acidic residues" evidence="1">
    <location>
        <begin position="17"/>
        <end position="29"/>
    </location>
</feature>
<sequence length="739" mass="84345">MEICTSGSDIEHAYTDHDDDEANDDEIDNSETHPGAVGDDAPLYVIPPQNDLFSSPISLKDHILVSCALMSRHNTSDTMFKHQLQYLRLHLPATTIIEPNVDKLKQMCGFEDSFMEFYKFCNICSKVFPDQNSECQTPNCTGRKKESSYFVTGKLQIQLADILSRSEVWGLIQERNTHTSTSRTINDITDGEEYKRLKEDGNFLSCTNNISLSLFTDGIPLFKSSGVSLWPVYLIINELPSDERFLRKNMILWGIWQGNGKPNMTTFLKPMVTDLISLQGEEMVLRLNEENIICKVVLIVATMDLQARAAVLHMTQHNGKFSCVFCLEPGKVVKSCKGHCRCFPYSPVLNLRSDNMIMEDSKNAQKSKNLKTNINGFTGESVLNYLPNFSLKDNIVIDYMHGILLGITKKLLNFWFDSTYFDRPHFIGHKMKEIDVILKKITPPYLVIRLPRKLSNTLHHWKASELRSWLLYYSIPCLKGRLLDVYLTHYSLLVEATQTLLGEGITEDDLQRSDLLLHHFVKSADTLYGDNFLGLNVHNLLHIVPCVRKWGPLWAWSCFCFESFNGEIKKNIHGTGNVCRQIFWYLQAQKQIEKKASEPGDGAVKDFLREMTGHCSSSKTGLDAYQCLVKGKLNEGPAELPQVQEKKLFELSNKNSMKEFSKASKIVRNGFIMYSKACKKVQKRNSFTIRTSGNTVVEVHYYLMDNTSRHVYAVCTKLDTTCAVIERRVPHIRQARTVQ</sequence>
<evidence type="ECO:0008006" key="3">
    <source>
        <dbReference type="Google" id="ProtNLM"/>
    </source>
</evidence>
<reference evidence="2" key="1">
    <citation type="journal article" date="2017" name="Appl. Environ. Microbiol.">
        <title>Molecular characterization of an Endozoicomonas-like organism causing infection in king scallop Pecten maximus L.</title>
        <authorList>
            <person name="Cano I."/>
            <person name="van Aerle R."/>
            <person name="Ross S."/>
            <person name="Verner-Jeffreys D.W."/>
            <person name="Paley R.K."/>
            <person name="Rimmer G."/>
            <person name="Ryder D."/>
            <person name="Hooper P."/>
            <person name="Stone D."/>
            <person name="Feist S.W."/>
        </authorList>
    </citation>
    <scope>NUCLEOTIDE SEQUENCE</scope>
</reference>
<protein>
    <recommendedName>
        <fullName evidence="3">Transposase domain-containing protein</fullName>
    </recommendedName>
</protein>
<evidence type="ECO:0000313" key="2">
    <source>
        <dbReference type="EMBL" id="PJE77809.1"/>
    </source>
</evidence>
<evidence type="ECO:0000256" key="1">
    <source>
        <dbReference type="SAM" id="MobiDB-lite"/>
    </source>
</evidence>
<proteinExistence type="predicted"/>
<name>A0A2H9T3N7_9ZZZZ</name>
<dbReference type="EMBL" id="NSIT01000363">
    <property type="protein sequence ID" value="PJE77809.1"/>
    <property type="molecule type" value="Genomic_DNA"/>
</dbReference>
<dbReference type="Pfam" id="PF02992">
    <property type="entry name" value="Transposase_21"/>
    <property type="match status" value="1"/>
</dbReference>
<accession>A0A2H9T3N7</accession>